<dbReference type="Gene3D" id="1.20.144.10">
    <property type="entry name" value="Phosphatidic acid phosphatase type 2/haloperoxidase"/>
    <property type="match status" value="1"/>
</dbReference>
<dbReference type="AlphaFoldDB" id="A0AAD9UYJ1"/>
<dbReference type="InterPro" id="IPR043216">
    <property type="entry name" value="PAP-like"/>
</dbReference>
<protein>
    <submittedName>
        <fullName evidence="2">Phosphatidate phosphatase</fullName>
    </submittedName>
</protein>
<name>A0AAD9UYJ1_ACRCE</name>
<accession>A0AAD9UYJ1</accession>
<keyword evidence="1" id="KW-0472">Membrane</keyword>
<dbReference type="GO" id="GO:0005886">
    <property type="term" value="C:plasma membrane"/>
    <property type="evidence" value="ECO:0007669"/>
    <property type="project" value="TreeGrafter"/>
</dbReference>
<dbReference type="GO" id="GO:0046839">
    <property type="term" value="P:phospholipid dephosphorylation"/>
    <property type="evidence" value="ECO:0007669"/>
    <property type="project" value="TreeGrafter"/>
</dbReference>
<dbReference type="PANTHER" id="PTHR10165:SF103">
    <property type="entry name" value="PHOSPHOLIPID PHOSPHATASE HOMOLOG 1.2 HOMOLOG"/>
    <property type="match status" value="1"/>
</dbReference>
<comment type="caution">
    <text evidence="2">The sequence shown here is derived from an EMBL/GenBank/DDBJ whole genome shotgun (WGS) entry which is preliminary data.</text>
</comment>
<dbReference type="GO" id="GO:0008195">
    <property type="term" value="F:phosphatidate phosphatase activity"/>
    <property type="evidence" value="ECO:0007669"/>
    <property type="project" value="TreeGrafter"/>
</dbReference>
<keyword evidence="1" id="KW-0812">Transmembrane</keyword>
<feature type="transmembrane region" description="Helical" evidence="1">
    <location>
        <begin position="531"/>
        <end position="551"/>
    </location>
</feature>
<feature type="transmembrane region" description="Helical" evidence="1">
    <location>
        <begin position="657"/>
        <end position="682"/>
    </location>
</feature>
<reference evidence="2" key="2">
    <citation type="journal article" date="2023" name="Science">
        <title>Genomic signatures of disease resistance in endangered staghorn corals.</title>
        <authorList>
            <person name="Vollmer S.V."/>
            <person name="Selwyn J.D."/>
            <person name="Despard B.A."/>
            <person name="Roesel C.L."/>
        </authorList>
    </citation>
    <scope>NUCLEOTIDE SEQUENCE</scope>
    <source>
        <strain evidence="2">K2</strain>
    </source>
</reference>
<dbReference type="GO" id="GO:0006644">
    <property type="term" value="P:phospholipid metabolic process"/>
    <property type="evidence" value="ECO:0007669"/>
    <property type="project" value="InterPro"/>
</dbReference>
<dbReference type="Gene3D" id="3.40.50.11350">
    <property type="match status" value="1"/>
</dbReference>
<dbReference type="GO" id="GO:0007165">
    <property type="term" value="P:signal transduction"/>
    <property type="evidence" value="ECO:0007669"/>
    <property type="project" value="TreeGrafter"/>
</dbReference>
<evidence type="ECO:0000256" key="1">
    <source>
        <dbReference type="SAM" id="Phobius"/>
    </source>
</evidence>
<feature type="transmembrane region" description="Helical" evidence="1">
    <location>
        <begin position="625"/>
        <end position="645"/>
    </location>
</feature>
<sequence>MWLVFLKRRFVVTRLGLSFGIKICALLSVFIIYQLGQETSLETTRLLPRIIQTMDNEKNDYHYKIMDPGSLGSECCYHSFNSKKVGEDDAEDEKRLRFLFVLHHYEQITKTTQNLIYLAAVAKEMNRIIIEPFVRDSRMCGLPSGWLGAPRKERRKFYPLSLYYDVEFMNDLLRKSGIATMGKLELFKQNCRSGEENTTLLHFMFNDQSREDMQKWYKISPLTYQRVKENILQSGWCDCSFIDGGLNVTNRIGNLTPGRQICVDAERVKSIKLFKDEIVKDDKCVVIIHWRGFGRDRSYFKLETSLNDRKLVHSLRMSKHVLRQAKTITEAIGGEYISIHIRSERQILWYDVTRLSQCLETLIEKATNLTKTTGINKVFVSSDMTHHGSDTLRSLTAQNSTLAHKMKQLQRLVSKRLNAIKYNPKSNDPLNMDSGVIALTQMNVLIGGSHLLTLGSGTFQQWIVDGFVERKSGNKRVNNWTITRICNKESKVNSRLYNGVGTKQWLSNHCVLEFREIRDFQMAKSQMPWNIILDIVCFILLGFADLLFHIIPIEPSHRGFFCDDQTLQKPFQKETISTWLTLLVGLLVSIPVITICEAVNPKSKDGKNELAFSSTVDKITIKWQFSLYSFTALVLWSQISLLILAKRQWDNCVLISWLFANLITAVKDLSLEMFALGILWTYGKQAHASFSAYSMLYLESSMPTKRSNLVKPLIQVAFISLGVLCALSRIFDYWHHWGDVL</sequence>
<dbReference type="Proteomes" id="UP001249851">
    <property type="component" value="Unassembled WGS sequence"/>
</dbReference>
<keyword evidence="1" id="KW-1133">Transmembrane helix</keyword>
<feature type="non-terminal residue" evidence="2">
    <location>
        <position position="741"/>
    </location>
</feature>
<evidence type="ECO:0000313" key="3">
    <source>
        <dbReference type="Proteomes" id="UP001249851"/>
    </source>
</evidence>
<feature type="transmembrane region" description="Helical" evidence="1">
    <location>
        <begin position="712"/>
        <end position="731"/>
    </location>
</feature>
<evidence type="ECO:0000313" key="2">
    <source>
        <dbReference type="EMBL" id="KAK2554626.1"/>
    </source>
</evidence>
<gene>
    <name evidence="2" type="ORF">P5673_023859</name>
</gene>
<keyword evidence="3" id="KW-1185">Reference proteome</keyword>
<feature type="transmembrane region" description="Helical" evidence="1">
    <location>
        <begin position="15"/>
        <end position="35"/>
    </location>
</feature>
<feature type="transmembrane region" description="Helical" evidence="1">
    <location>
        <begin position="576"/>
        <end position="599"/>
    </location>
</feature>
<proteinExistence type="predicted"/>
<organism evidence="2 3">
    <name type="scientific">Acropora cervicornis</name>
    <name type="common">Staghorn coral</name>
    <dbReference type="NCBI Taxonomy" id="6130"/>
    <lineage>
        <taxon>Eukaryota</taxon>
        <taxon>Metazoa</taxon>
        <taxon>Cnidaria</taxon>
        <taxon>Anthozoa</taxon>
        <taxon>Hexacorallia</taxon>
        <taxon>Scleractinia</taxon>
        <taxon>Astrocoeniina</taxon>
        <taxon>Acroporidae</taxon>
        <taxon>Acropora</taxon>
    </lineage>
</organism>
<dbReference type="PANTHER" id="PTHR10165">
    <property type="entry name" value="LIPID PHOSPHATE PHOSPHATASE"/>
    <property type="match status" value="1"/>
</dbReference>
<dbReference type="EMBL" id="JARQWQ010000068">
    <property type="protein sequence ID" value="KAK2554626.1"/>
    <property type="molecule type" value="Genomic_DNA"/>
</dbReference>
<reference evidence="2" key="1">
    <citation type="journal article" date="2023" name="G3 (Bethesda)">
        <title>Whole genome assembly and annotation of the endangered Caribbean coral Acropora cervicornis.</title>
        <authorList>
            <person name="Selwyn J.D."/>
            <person name="Vollmer S.V."/>
        </authorList>
    </citation>
    <scope>NUCLEOTIDE SEQUENCE</scope>
    <source>
        <strain evidence="2">K2</strain>
    </source>
</reference>